<comment type="caution">
    <text evidence="1">The sequence shown here is derived from an EMBL/GenBank/DDBJ whole genome shotgun (WGS) entry which is preliminary data.</text>
</comment>
<name>A0A9Q1HIK6_HOLLE</name>
<evidence type="ECO:0000313" key="1">
    <source>
        <dbReference type="EMBL" id="KAJ8046168.1"/>
    </source>
</evidence>
<dbReference type="Proteomes" id="UP001152320">
    <property type="component" value="Chromosome 2"/>
</dbReference>
<accession>A0A9Q1HIK6</accession>
<dbReference type="EMBL" id="JAIZAY010000002">
    <property type="protein sequence ID" value="KAJ8046168.1"/>
    <property type="molecule type" value="Genomic_DNA"/>
</dbReference>
<gene>
    <name evidence="1" type="ORF">HOLleu_04759</name>
</gene>
<evidence type="ECO:0000313" key="2">
    <source>
        <dbReference type="Proteomes" id="UP001152320"/>
    </source>
</evidence>
<protein>
    <submittedName>
        <fullName evidence="1">Prostamide/prostaglandin F synthase</fullName>
    </submittedName>
</protein>
<organism evidence="1 2">
    <name type="scientific">Holothuria leucospilota</name>
    <name type="common">Black long sea cucumber</name>
    <name type="synonym">Mertensiothuria leucospilota</name>
    <dbReference type="NCBI Taxonomy" id="206669"/>
    <lineage>
        <taxon>Eukaryota</taxon>
        <taxon>Metazoa</taxon>
        <taxon>Echinodermata</taxon>
        <taxon>Eleutherozoa</taxon>
        <taxon>Echinozoa</taxon>
        <taxon>Holothuroidea</taxon>
        <taxon>Aspidochirotacea</taxon>
        <taxon>Aspidochirotida</taxon>
        <taxon>Holothuriidae</taxon>
        <taxon>Holothuria</taxon>
    </lineage>
</organism>
<keyword evidence="2" id="KW-1185">Reference proteome</keyword>
<proteinExistence type="predicted"/>
<dbReference type="AlphaFoldDB" id="A0A9Q1HIK6"/>
<sequence length="56" mass="6021">MGAKELSAIKPQLDANNVRLVGVGVEELGVEEFVQGKFWAGGKCNNVSVCLLNKME</sequence>
<reference evidence="1" key="1">
    <citation type="submission" date="2021-10" db="EMBL/GenBank/DDBJ databases">
        <title>Tropical sea cucumber genome reveals ecological adaptation and Cuvierian tubules defense mechanism.</title>
        <authorList>
            <person name="Chen T."/>
        </authorList>
    </citation>
    <scope>NUCLEOTIDE SEQUENCE</scope>
    <source>
        <strain evidence="1">Nanhai2018</strain>
        <tissue evidence="1">Muscle</tissue>
    </source>
</reference>